<protein>
    <submittedName>
        <fullName evidence="1">Uncharacterized protein</fullName>
    </submittedName>
</protein>
<evidence type="ECO:0000313" key="2">
    <source>
        <dbReference type="Proteomes" id="UP000263418"/>
    </source>
</evidence>
<gene>
    <name evidence="1" type="ORF">FORC53_3150</name>
</gene>
<accession>A0AAN1PS14</accession>
<dbReference type="AlphaFoldDB" id="A0AAN1PS14"/>
<organism evidence="1 2">
    <name type="scientific">Vibrio vulnificus</name>
    <dbReference type="NCBI Taxonomy" id="672"/>
    <lineage>
        <taxon>Bacteria</taxon>
        <taxon>Pseudomonadati</taxon>
        <taxon>Pseudomonadota</taxon>
        <taxon>Gammaproteobacteria</taxon>
        <taxon>Vibrionales</taxon>
        <taxon>Vibrionaceae</taxon>
        <taxon>Vibrio</taxon>
    </lineage>
</organism>
<dbReference type="Proteomes" id="UP000263418">
    <property type="component" value="Chromosome 2"/>
</dbReference>
<dbReference type="RefSeq" id="WP_118894177.1">
    <property type="nucleotide sequence ID" value="NZ_CP019291.1"/>
</dbReference>
<proteinExistence type="predicted"/>
<name>A0AAN1PS14_VIBVL</name>
<evidence type="ECO:0000313" key="1">
    <source>
        <dbReference type="EMBL" id="AXX61489.1"/>
    </source>
</evidence>
<dbReference type="EMBL" id="CP019291">
    <property type="protein sequence ID" value="AXX61489.1"/>
    <property type="molecule type" value="Genomic_DNA"/>
</dbReference>
<reference evidence="1 2" key="1">
    <citation type="submission" date="2017-01" db="EMBL/GenBank/DDBJ databases">
        <title>Complete Genome Sequence of Vibrio vulnificus FORC_053.</title>
        <authorList>
            <consortium name="Food-borne Pathogen Omics Research Center"/>
            <person name="Chung H.Y."/>
            <person name="Na E.J."/>
            <person name="Song J.S."/>
            <person name="Kim H."/>
            <person name="Lee J.-H."/>
            <person name="Ryu S."/>
            <person name="Choi S.H."/>
        </authorList>
    </citation>
    <scope>NUCLEOTIDE SEQUENCE [LARGE SCALE GENOMIC DNA]</scope>
    <source>
        <strain evidence="1 2">FORC_053</strain>
    </source>
</reference>
<sequence length="259" mass="30617">MSILSFLKKKYRFGANILQSKSKLYRLGNLICEIKIPLGFHEGISNKKHLQNKIEFDVLNNELNSFKHEEYILIDFLDWQYHTLFPYPMGYSFLGKLIFNLKLVPYVDNLKKHRVLEDIKQDIEYRYDGFYNADNYDSETGRGYNKHQLRQIHEQYSEASVANEEVRNAFIQEEIDLSLVKIPDIKISTHYVKYESSRSLTSLKNHYCFLFNNDFYLVIDFTHDGWNDSYMALCLDDALRAEEIVISSFHLTDYLEPGA</sequence>